<dbReference type="PANTHER" id="PTHR36757">
    <property type="entry name" value="BNAANNG22500D PROTEIN"/>
    <property type="match status" value="1"/>
</dbReference>
<name>A0AAN7R570_TRANT</name>
<reference evidence="3 4" key="1">
    <citation type="journal article" date="2023" name="Hortic Res">
        <title>Pangenome of water caltrop reveals structural variations and asymmetric subgenome divergence after allopolyploidization.</title>
        <authorList>
            <person name="Zhang X."/>
            <person name="Chen Y."/>
            <person name="Wang L."/>
            <person name="Yuan Y."/>
            <person name="Fang M."/>
            <person name="Shi L."/>
            <person name="Lu R."/>
            <person name="Comes H.P."/>
            <person name="Ma Y."/>
            <person name="Chen Y."/>
            <person name="Huang G."/>
            <person name="Zhou Y."/>
            <person name="Zheng Z."/>
            <person name="Qiu Y."/>
        </authorList>
    </citation>
    <scope>NUCLEOTIDE SEQUENCE [LARGE SCALE GENOMIC DNA]</scope>
    <source>
        <strain evidence="3">F231</strain>
    </source>
</reference>
<evidence type="ECO:0000256" key="1">
    <source>
        <dbReference type="SAM" id="MobiDB-lite"/>
    </source>
</evidence>
<keyword evidence="2" id="KW-0812">Transmembrane</keyword>
<feature type="compositionally biased region" description="Low complexity" evidence="1">
    <location>
        <begin position="185"/>
        <end position="212"/>
    </location>
</feature>
<gene>
    <name evidence="3" type="ORF">SAY86_020009</name>
</gene>
<evidence type="ECO:0000313" key="4">
    <source>
        <dbReference type="Proteomes" id="UP001346149"/>
    </source>
</evidence>
<keyword evidence="2" id="KW-1133">Transmembrane helix</keyword>
<proteinExistence type="predicted"/>
<feature type="transmembrane region" description="Helical" evidence="2">
    <location>
        <begin position="250"/>
        <end position="270"/>
    </location>
</feature>
<dbReference type="AlphaFoldDB" id="A0AAN7R570"/>
<dbReference type="PANTHER" id="PTHR36757:SF1">
    <property type="entry name" value="GENOME ASSEMBLY, CHROMOSOME: A04"/>
    <property type="match status" value="1"/>
</dbReference>
<feature type="compositionally biased region" description="Polar residues" evidence="1">
    <location>
        <begin position="166"/>
        <end position="176"/>
    </location>
</feature>
<dbReference type="Proteomes" id="UP001346149">
    <property type="component" value="Unassembled WGS sequence"/>
</dbReference>
<evidence type="ECO:0000313" key="3">
    <source>
        <dbReference type="EMBL" id="KAK4788690.1"/>
    </source>
</evidence>
<feature type="region of interest" description="Disordered" evidence="1">
    <location>
        <begin position="166"/>
        <end position="240"/>
    </location>
</feature>
<dbReference type="EMBL" id="JAXQNO010000011">
    <property type="protein sequence ID" value="KAK4788690.1"/>
    <property type="molecule type" value="Genomic_DNA"/>
</dbReference>
<keyword evidence="4" id="KW-1185">Reference proteome</keyword>
<protein>
    <submittedName>
        <fullName evidence="3">Uncharacterized protein</fullName>
    </submittedName>
</protein>
<sequence>MAVDVCSEISSPGISPRISFSHDLKDCDDGFVPVEDEHRRSDGYLLESSSNFDFCIGAAAASAFIHELSSAEELFSGGKILPVEIKKAKLIAVDPPRDRQEPMPPAGSEKKRLKEFLLSCSDTDEAEDQTPPPKSFWQFKRSNSLNCESTRSMGLIRSLHFLSRSKSTGSAINPKQNLIIKEGQRQGQSFRRQRSVPARSSSASSMRLPYSYGSWRQQQGKQNANANANPPPQHRRGYGNGVRISPVLNFQPTISIGTLNLFSIGSLFCNGKKVKRKKKK</sequence>
<keyword evidence="2" id="KW-0472">Membrane</keyword>
<accession>A0AAN7R570</accession>
<comment type="caution">
    <text evidence="3">The sequence shown here is derived from an EMBL/GenBank/DDBJ whole genome shotgun (WGS) entry which is preliminary data.</text>
</comment>
<organism evidence="3 4">
    <name type="scientific">Trapa natans</name>
    <name type="common">Water chestnut</name>
    <dbReference type="NCBI Taxonomy" id="22666"/>
    <lineage>
        <taxon>Eukaryota</taxon>
        <taxon>Viridiplantae</taxon>
        <taxon>Streptophyta</taxon>
        <taxon>Embryophyta</taxon>
        <taxon>Tracheophyta</taxon>
        <taxon>Spermatophyta</taxon>
        <taxon>Magnoliopsida</taxon>
        <taxon>eudicotyledons</taxon>
        <taxon>Gunneridae</taxon>
        <taxon>Pentapetalae</taxon>
        <taxon>rosids</taxon>
        <taxon>malvids</taxon>
        <taxon>Myrtales</taxon>
        <taxon>Lythraceae</taxon>
        <taxon>Trapa</taxon>
    </lineage>
</organism>
<evidence type="ECO:0000256" key="2">
    <source>
        <dbReference type="SAM" id="Phobius"/>
    </source>
</evidence>